<reference evidence="4" key="1">
    <citation type="journal article" date="2019" name="Int. J. Syst. Evol. Microbiol.">
        <title>The Global Catalogue of Microorganisms (GCM) 10K type strain sequencing project: providing services to taxonomists for standard genome sequencing and annotation.</title>
        <authorList>
            <consortium name="The Broad Institute Genomics Platform"/>
            <consortium name="The Broad Institute Genome Sequencing Center for Infectious Disease"/>
            <person name="Wu L."/>
            <person name="Ma J."/>
        </authorList>
    </citation>
    <scope>NUCLEOTIDE SEQUENCE [LARGE SCALE GENOMIC DNA]</scope>
    <source>
        <strain evidence="4">JCM 18514</strain>
    </source>
</reference>
<protein>
    <submittedName>
        <fullName evidence="3">Dihydropyrimidinase</fullName>
    </submittedName>
</protein>
<proteinExistence type="predicted"/>
<organism evidence="3 4">
    <name type="scientific">Arthrobacter gyeryongensis</name>
    <dbReference type="NCBI Taxonomy" id="1650592"/>
    <lineage>
        <taxon>Bacteria</taxon>
        <taxon>Bacillati</taxon>
        <taxon>Actinomycetota</taxon>
        <taxon>Actinomycetes</taxon>
        <taxon>Micrococcales</taxon>
        <taxon>Micrococcaceae</taxon>
        <taxon>Arthrobacter</taxon>
    </lineage>
</organism>
<dbReference type="SUPFAM" id="SSF51338">
    <property type="entry name" value="Composite domain of metallo-dependent hydrolases"/>
    <property type="match status" value="2"/>
</dbReference>
<dbReference type="PANTHER" id="PTHR11647">
    <property type="entry name" value="HYDRANTOINASE/DIHYDROPYRIMIDINASE FAMILY MEMBER"/>
    <property type="match status" value="1"/>
</dbReference>
<comment type="caution">
    <text evidence="3">The sequence shown here is derived from an EMBL/GenBank/DDBJ whole genome shotgun (WGS) entry which is preliminary data.</text>
</comment>
<dbReference type="InterPro" id="IPR050378">
    <property type="entry name" value="Metallo-dep_Hydrolases_sf"/>
</dbReference>
<dbReference type="PANTHER" id="PTHR11647:SF1">
    <property type="entry name" value="COLLAPSIN RESPONSE MEDIATOR PROTEIN"/>
    <property type="match status" value="1"/>
</dbReference>
<sequence>MLDLVLTNGLVVTPSGAKTLDIGIAGGKIVYLRETGLGPTEEATRTVDLRGQLVVPGGVDPHVHTNSVLPTAAESGIKCFGPDRVSEGAIYGGTTTLVDFAHWQPGDELSESFARKSAEWAGSSYTDYALHGTFKEPEIPFEVLEQIPDAVAAGHGSYKVWMTNTTPTRPKQKTDLGNMWGLMQQTAQAGAMLAVHAEDDDIVMYAYKQLQREGRIGLENMHHAHNNLSEKLSFQRVITLAEHVGAPIYLMHVSAREGVDAIREARGRGQAVYGEILPHYAYFTAEDYKQKNGAIYHTYPSLKSETDRDSMWESLLEGSLSTLATDGVCTDLEVKTRGKTILDATGGHAGVEMRMAVAYTEGVAKRGLDLTRFVDITSANAAKILGLYPQKGVIAVGSDADLAVLDTTVKRAIHAEDLHEADYTPWDGYEVAAWPSMTVLRGQVMVENRELKAEAGGSLLKQHVSSDVRNRPAC</sequence>
<dbReference type="Gene3D" id="3.20.20.140">
    <property type="entry name" value="Metal-dependent hydrolases"/>
    <property type="match status" value="1"/>
</dbReference>
<dbReference type="InterPro" id="IPR032466">
    <property type="entry name" value="Metal_Hydrolase"/>
</dbReference>
<dbReference type="RefSeq" id="WP_345453674.1">
    <property type="nucleotide sequence ID" value="NZ_BAABKK010000038.1"/>
</dbReference>
<dbReference type="EMBL" id="BAABKK010000038">
    <property type="protein sequence ID" value="GAA5202096.1"/>
    <property type="molecule type" value="Genomic_DNA"/>
</dbReference>
<dbReference type="Pfam" id="PF01979">
    <property type="entry name" value="Amidohydro_1"/>
    <property type="match status" value="1"/>
</dbReference>
<keyword evidence="4" id="KW-1185">Reference proteome</keyword>
<evidence type="ECO:0000256" key="1">
    <source>
        <dbReference type="ARBA" id="ARBA00001947"/>
    </source>
</evidence>
<gene>
    <name evidence="3" type="primary">hydA_2</name>
    <name evidence="3" type="ORF">GCM10023346_48120</name>
</gene>
<evidence type="ECO:0000259" key="2">
    <source>
        <dbReference type="Pfam" id="PF01979"/>
    </source>
</evidence>
<evidence type="ECO:0000313" key="4">
    <source>
        <dbReference type="Proteomes" id="UP001500200"/>
    </source>
</evidence>
<dbReference type="Gene3D" id="2.30.40.10">
    <property type="entry name" value="Urease, subunit C, domain 1"/>
    <property type="match status" value="1"/>
</dbReference>
<dbReference type="InterPro" id="IPR011059">
    <property type="entry name" value="Metal-dep_hydrolase_composite"/>
</dbReference>
<name>A0ABP9SSQ6_9MICC</name>
<accession>A0ABP9SSQ6</accession>
<dbReference type="InterPro" id="IPR006680">
    <property type="entry name" value="Amidohydro-rel"/>
</dbReference>
<dbReference type="SUPFAM" id="SSF51556">
    <property type="entry name" value="Metallo-dependent hydrolases"/>
    <property type="match status" value="1"/>
</dbReference>
<evidence type="ECO:0000313" key="3">
    <source>
        <dbReference type="EMBL" id="GAA5202096.1"/>
    </source>
</evidence>
<dbReference type="Proteomes" id="UP001500200">
    <property type="component" value="Unassembled WGS sequence"/>
</dbReference>
<feature type="domain" description="Amidohydrolase-related" evidence="2">
    <location>
        <begin position="53"/>
        <end position="444"/>
    </location>
</feature>
<comment type="cofactor">
    <cofactor evidence="1">
        <name>Zn(2+)</name>
        <dbReference type="ChEBI" id="CHEBI:29105"/>
    </cofactor>
</comment>